<organism evidence="2 3">
    <name type="scientific">Marinilactibacillus psychrotolerans 42ea</name>
    <dbReference type="NCBI Taxonomy" id="1255609"/>
    <lineage>
        <taxon>Bacteria</taxon>
        <taxon>Bacillati</taxon>
        <taxon>Bacillota</taxon>
        <taxon>Bacilli</taxon>
        <taxon>Lactobacillales</taxon>
        <taxon>Carnobacteriaceae</taxon>
        <taxon>Marinilactibacillus</taxon>
    </lineage>
</organism>
<reference evidence="2 3" key="1">
    <citation type="submission" date="2017-02" db="EMBL/GenBank/DDBJ databases">
        <authorList>
            <person name="Peterson S.W."/>
        </authorList>
    </citation>
    <scope>NUCLEOTIDE SEQUENCE [LARGE SCALE GENOMIC DNA]</scope>
    <source>
        <strain evidence="2 3">42ea</strain>
    </source>
</reference>
<dbReference type="RefSeq" id="WP_087059813.1">
    <property type="nucleotide sequence ID" value="NZ_FUKW01000139.1"/>
</dbReference>
<gene>
    <name evidence="2" type="ORF">FM115_09975</name>
</gene>
<dbReference type="EMBL" id="FUKW01000139">
    <property type="protein sequence ID" value="SJN43314.1"/>
    <property type="molecule type" value="Genomic_DNA"/>
</dbReference>
<dbReference type="SUPFAM" id="SSF88697">
    <property type="entry name" value="PUA domain-like"/>
    <property type="match status" value="1"/>
</dbReference>
<dbReference type="AlphaFoldDB" id="A0A1R4KGU7"/>
<dbReference type="Gene3D" id="2.30.130.30">
    <property type="entry name" value="Hypothetical protein"/>
    <property type="match status" value="1"/>
</dbReference>
<sequence>MKVLMSIKPEFVEEIIKGTKKYEYRKSLFKNPDISEIVVYATQPFGKIVGEFEIEDILEDNPANIWSNTKKYSGISKSFFNQYFKDRKKGYAIKIKEFHVYDIPMDISEYDSTIKQAPQSFRYIS</sequence>
<feature type="domain" description="ASCH" evidence="1">
    <location>
        <begin position="5"/>
        <end position="98"/>
    </location>
</feature>
<name>A0A1R4KGU7_9LACT</name>
<dbReference type="Proteomes" id="UP000195611">
    <property type="component" value="Unassembled WGS sequence"/>
</dbReference>
<proteinExistence type="predicted"/>
<accession>A0A1R4KGU7</accession>
<evidence type="ECO:0000313" key="2">
    <source>
        <dbReference type="EMBL" id="SJN43314.1"/>
    </source>
</evidence>
<dbReference type="InterPro" id="IPR015947">
    <property type="entry name" value="PUA-like_sf"/>
</dbReference>
<dbReference type="Pfam" id="PF04266">
    <property type="entry name" value="ASCH"/>
    <property type="match status" value="1"/>
</dbReference>
<evidence type="ECO:0000313" key="3">
    <source>
        <dbReference type="Proteomes" id="UP000195611"/>
    </source>
</evidence>
<evidence type="ECO:0000259" key="1">
    <source>
        <dbReference type="SMART" id="SM01022"/>
    </source>
</evidence>
<dbReference type="SMART" id="SM01022">
    <property type="entry name" value="ASCH"/>
    <property type="match status" value="1"/>
</dbReference>
<dbReference type="InterPro" id="IPR007374">
    <property type="entry name" value="ASCH_domain"/>
</dbReference>
<protein>
    <submittedName>
        <fullName evidence="2">Phage protein</fullName>
    </submittedName>
</protein>